<feature type="non-terminal residue" evidence="7">
    <location>
        <position position="103"/>
    </location>
</feature>
<dbReference type="SUPFAM" id="SSF90123">
    <property type="entry name" value="ABC transporter transmembrane region"/>
    <property type="match status" value="1"/>
</dbReference>
<proteinExistence type="predicted"/>
<dbReference type="GO" id="GO:0015421">
    <property type="term" value="F:ABC-type oligopeptide transporter activity"/>
    <property type="evidence" value="ECO:0007669"/>
    <property type="project" value="TreeGrafter"/>
</dbReference>
<keyword evidence="4 5" id="KW-0472">Membrane</keyword>
<dbReference type="InterPro" id="IPR011527">
    <property type="entry name" value="ABC1_TM_dom"/>
</dbReference>
<comment type="subcellular location">
    <subcellularLocation>
        <location evidence="1">Membrane</location>
        <topology evidence="1">Multi-pass membrane protein</topology>
    </subcellularLocation>
</comment>
<dbReference type="Proteomes" id="UP000265520">
    <property type="component" value="Unassembled WGS sequence"/>
</dbReference>
<feature type="transmembrane region" description="Helical" evidence="5">
    <location>
        <begin position="57"/>
        <end position="81"/>
    </location>
</feature>
<protein>
    <submittedName>
        <fullName evidence="7">ABC transporter B family member 25-like</fullName>
    </submittedName>
</protein>
<dbReference type="GO" id="GO:0090374">
    <property type="term" value="P:oligopeptide export from mitochondrion"/>
    <property type="evidence" value="ECO:0007669"/>
    <property type="project" value="TreeGrafter"/>
</dbReference>
<feature type="non-terminal residue" evidence="7">
    <location>
        <position position="1"/>
    </location>
</feature>
<keyword evidence="8" id="KW-1185">Reference proteome</keyword>
<evidence type="ECO:0000259" key="6">
    <source>
        <dbReference type="PROSITE" id="PS50929"/>
    </source>
</evidence>
<evidence type="ECO:0000313" key="8">
    <source>
        <dbReference type="Proteomes" id="UP000265520"/>
    </source>
</evidence>
<keyword evidence="2 5" id="KW-0812">Transmembrane</keyword>
<dbReference type="AlphaFoldDB" id="A0A392QV07"/>
<evidence type="ECO:0000256" key="5">
    <source>
        <dbReference type="SAM" id="Phobius"/>
    </source>
</evidence>
<dbReference type="PROSITE" id="PS50929">
    <property type="entry name" value="ABC_TM1F"/>
    <property type="match status" value="1"/>
</dbReference>
<reference evidence="7 8" key="1">
    <citation type="journal article" date="2018" name="Front. Plant Sci.">
        <title>Red Clover (Trifolium pratense) and Zigzag Clover (T. medium) - A Picture of Genomic Similarities and Differences.</title>
        <authorList>
            <person name="Dluhosova J."/>
            <person name="Istvanek J."/>
            <person name="Nedelnik J."/>
            <person name="Repkova J."/>
        </authorList>
    </citation>
    <scope>NUCLEOTIDE SEQUENCE [LARGE SCALE GENOMIC DNA]</scope>
    <source>
        <strain evidence="8">cv. 10/8</strain>
        <tissue evidence="7">Leaf</tissue>
    </source>
</reference>
<sequence>ELSHKTQAAAALSSSIAEESFGAIRTVRSFAQEDYEIARYSEKVNETLSLGLKQAKVVGLFSGGLNAASTLSVIVVVIYGANLTIKGAMTSGDLTSFILYSLS</sequence>
<dbReference type="InterPro" id="IPR036640">
    <property type="entry name" value="ABC1_TM_sf"/>
</dbReference>
<dbReference type="PANTHER" id="PTHR43394:SF1">
    <property type="entry name" value="ATP-BINDING CASSETTE SUB-FAMILY B MEMBER 10, MITOCHONDRIAL"/>
    <property type="match status" value="1"/>
</dbReference>
<organism evidence="7 8">
    <name type="scientific">Trifolium medium</name>
    <dbReference type="NCBI Taxonomy" id="97028"/>
    <lineage>
        <taxon>Eukaryota</taxon>
        <taxon>Viridiplantae</taxon>
        <taxon>Streptophyta</taxon>
        <taxon>Embryophyta</taxon>
        <taxon>Tracheophyta</taxon>
        <taxon>Spermatophyta</taxon>
        <taxon>Magnoliopsida</taxon>
        <taxon>eudicotyledons</taxon>
        <taxon>Gunneridae</taxon>
        <taxon>Pentapetalae</taxon>
        <taxon>rosids</taxon>
        <taxon>fabids</taxon>
        <taxon>Fabales</taxon>
        <taxon>Fabaceae</taxon>
        <taxon>Papilionoideae</taxon>
        <taxon>50 kb inversion clade</taxon>
        <taxon>NPAAA clade</taxon>
        <taxon>Hologalegina</taxon>
        <taxon>IRL clade</taxon>
        <taxon>Trifolieae</taxon>
        <taxon>Trifolium</taxon>
    </lineage>
</organism>
<evidence type="ECO:0000256" key="1">
    <source>
        <dbReference type="ARBA" id="ARBA00004141"/>
    </source>
</evidence>
<evidence type="ECO:0000256" key="2">
    <source>
        <dbReference type="ARBA" id="ARBA00022692"/>
    </source>
</evidence>
<dbReference type="EMBL" id="LXQA010161775">
    <property type="protein sequence ID" value="MCI27849.1"/>
    <property type="molecule type" value="Genomic_DNA"/>
</dbReference>
<dbReference type="Pfam" id="PF00664">
    <property type="entry name" value="ABC_membrane"/>
    <property type="match status" value="1"/>
</dbReference>
<dbReference type="GO" id="GO:0005524">
    <property type="term" value="F:ATP binding"/>
    <property type="evidence" value="ECO:0007669"/>
    <property type="project" value="InterPro"/>
</dbReference>
<accession>A0A392QV07</accession>
<dbReference type="GO" id="GO:0005743">
    <property type="term" value="C:mitochondrial inner membrane"/>
    <property type="evidence" value="ECO:0007669"/>
    <property type="project" value="TreeGrafter"/>
</dbReference>
<dbReference type="InterPro" id="IPR039421">
    <property type="entry name" value="Type_1_exporter"/>
</dbReference>
<dbReference type="PANTHER" id="PTHR43394">
    <property type="entry name" value="ATP-DEPENDENT PERMEASE MDL1, MITOCHONDRIAL"/>
    <property type="match status" value="1"/>
</dbReference>
<feature type="domain" description="ABC transmembrane type-1" evidence="6">
    <location>
        <begin position="1"/>
        <end position="103"/>
    </location>
</feature>
<keyword evidence="3 5" id="KW-1133">Transmembrane helix</keyword>
<name>A0A392QV07_9FABA</name>
<evidence type="ECO:0000313" key="7">
    <source>
        <dbReference type="EMBL" id="MCI27849.1"/>
    </source>
</evidence>
<evidence type="ECO:0000256" key="3">
    <source>
        <dbReference type="ARBA" id="ARBA00022989"/>
    </source>
</evidence>
<comment type="caution">
    <text evidence="7">The sequence shown here is derived from an EMBL/GenBank/DDBJ whole genome shotgun (WGS) entry which is preliminary data.</text>
</comment>
<dbReference type="Gene3D" id="1.20.1560.10">
    <property type="entry name" value="ABC transporter type 1, transmembrane domain"/>
    <property type="match status" value="1"/>
</dbReference>
<evidence type="ECO:0000256" key="4">
    <source>
        <dbReference type="ARBA" id="ARBA00023136"/>
    </source>
</evidence>